<dbReference type="EMBL" id="AZBU02000008">
    <property type="protein sequence ID" value="TKR66753.1"/>
    <property type="molecule type" value="Genomic_DNA"/>
</dbReference>
<feature type="compositionally biased region" description="Low complexity" evidence="1">
    <location>
        <begin position="143"/>
        <end position="155"/>
    </location>
</feature>
<comment type="caution">
    <text evidence="3">The sequence shown here is derived from an EMBL/GenBank/DDBJ whole genome shotgun (WGS) entry which is preliminary data.</text>
</comment>
<feature type="chain" id="PRO_5021006080" evidence="2">
    <location>
        <begin position="23"/>
        <end position="197"/>
    </location>
</feature>
<accession>A0A4U5MD59</accession>
<name>A0A4U5MD59_STECR</name>
<feature type="compositionally biased region" description="Basic and acidic residues" evidence="1">
    <location>
        <begin position="98"/>
        <end position="110"/>
    </location>
</feature>
<feature type="region of interest" description="Disordered" evidence="1">
    <location>
        <begin position="29"/>
        <end position="155"/>
    </location>
</feature>
<reference evidence="3 4" key="1">
    <citation type="journal article" date="2015" name="Genome Biol.">
        <title>Comparative genomics of Steinernema reveals deeply conserved gene regulatory networks.</title>
        <authorList>
            <person name="Dillman A.R."/>
            <person name="Macchietto M."/>
            <person name="Porter C.F."/>
            <person name="Rogers A."/>
            <person name="Williams B."/>
            <person name="Antoshechkin I."/>
            <person name="Lee M.M."/>
            <person name="Goodwin Z."/>
            <person name="Lu X."/>
            <person name="Lewis E.E."/>
            <person name="Goodrich-Blair H."/>
            <person name="Stock S.P."/>
            <person name="Adams B.J."/>
            <person name="Sternberg P.W."/>
            <person name="Mortazavi A."/>
        </authorList>
    </citation>
    <scope>NUCLEOTIDE SEQUENCE [LARGE SCALE GENOMIC DNA]</scope>
    <source>
        <strain evidence="3 4">ALL</strain>
    </source>
</reference>
<feature type="region of interest" description="Disordered" evidence="1">
    <location>
        <begin position="170"/>
        <end position="197"/>
    </location>
</feature>
<evidence type="ECO:0000256" key="2">
    <source>
        <dbReference type="SAM" id="SignalP"/>
    </source>
</evidence>
<evidence type="ECO:0000313" key="4">
    <source>
        <dbReference type="Proteomes" id="UP000298663"/>
    </source>
</evidence>
<evidence type="ECO:0000256" key="1">
    <source>
        <dbReference type="SAM" id="MobiDB-lite"/>
    </source>
</evidence>
<dbReference type="Proteomes" id="UP000298663">
    <property type="component" value="Unassembled WGS sequence"/>
</dbReference>
<proteinExistence type="predicted"/>
<dbReference type="AlphaFoldDB" id="A0A4U5MD59"/>
<feature type="compositionally biased region" description="Low complexity" evidence="1">
    <location>
        <begin position="29"/>
        <end position="44"/>
    </location>
</feature>
<keyword evidence="2" id="KW-0732">Signal</keyword>
<protein>
    <submittedName>
        <fullName evidence="3">Uncharacterized protein</fullName>
    </submittedName>
</protein>
<gene>
    <name evidence="3" type="ORF">L596_022999</name>
</gene>
<sequence length="197" mass="20889">MCAGFAQLLATTLFAFVFSAVAVVTCQKPASAKAPSEASPSEIPVSDKKEEPPSSSVAPSENVDKSDRKKRDIDEAPFEVLDTEKTDRSNRVSNSNEATRKSSKSERTITEEIVIPIGKTAKDPLPASSMTSRGNLKVKRKSSSSVSSSQQSTVTRSVAFGEVRKVKTLSSISATAPFAEPEPKKYTLTSGGGSDGK</sequence>
<keyword evidence="4" id="KW-1185">Reference proteome</keyword>
<feature type="signal peptide" evidence="2">
    <location>
        <begin position="1"/>
        <end position="22"/>
    </location>
</feature>
<reference evidence="3 4" key="2">
    <citation type="journal article" date="2019" name="G3 (Bethesda)">
        <title>Hybrid Assembly of the Genome of the Entomopathogenic Nematode Steinernema carpocapsae Identifies the X-Chromosome.</title>
        <authorList>
            <person name="Serra L."/>
            <person name="Macchietto M."/>
            <person name="Macias-Munoz A."/>
            <person name="McGill C.J."/>
            <person name="Rodriguez I.M."/>
            <person name="Rodriguez B."/>
            <person name="Murad R."/>
            <person name="Mortazavi A."/>
        </authorList>
    </citation>
    <scope>NUCLEOTIDE SEQUENCE [LARGE SCALE GENOMIC DNA]</scope>
    <source>
        <strain evidence="3 4">ALL</strain>
    </source>
</reference>
<evidence type="ECO:0000313" key="3">
    <source>
        <dbReference type="EMBL" id="TKR66753.1"/>
    </source>
</evidence>
<dbReference type="OrthoDB" id="10659324at2759"/>
<feature type="compositionally biased region" description="Basic and acidic residues" evidence="1">
    <location>
        <begin position="62"/>
        <end position="74"/>
    </location>
</feature>
<organism evidence="3 4">
    <name type="scientific">Steinernema carpocapsae</name>
    <name type="common">Entomopathogenic nematode</name>
    <dbReference type="NCBI Taxonomy" id="34508"/>
    <lineage>
        <taxon>Eukaryota</taxon>
        <taxon>Metazoa</taxon>
        <taxon>Ecdysozoa</taxon>
        <taxon>Nematoda</taxon>
        <taxon>Chromadorea</taxon>
        <taxon>Rhabditida</taxon>
        <taxon>Tylenchina</taxon>
        <taxon>Panagrolaimomorpha</taxon>
        <taxon>Strongyloidoidea</taxon>
        <taxon>Steinernematidae</taxon>
        <taxon>Steinernema</taxon>
    </lineage>
</organism>